<evidence type="ECO:0000313" key="3">
    <source>
        <dbReference type="Proteomes" id="UP000199584"/>
    </source>
</evidence>
<dbReference type="PANTHER" id="PTHR40446:SF2">
    <property type="entry name" value="N-ACETYLGLUCOSAMINE-1-PHOSPHODIESTER ALPHA-N-ACETYLGLUCOSAMINIDASE"/>
    <property type="match status" value="1"/>
</dbReference>
<dbReference type="EMBL" id="FOYM01000022">
    <property type="protein sequence ID" value="SFR11007.1"/>
    <property type="molecule type" value="Genomic_DNA"/>
</dbReference>
<dbReference type="PANTHER" id="PTHR40446">
    <property type="entry name" value="N-ACETYLGLUCOSAMINE-1-PHOSPHODIESTER ALPHA-N-ACETYLGLUCOSAMINIDASE"/>
    <property type="match status" value="1"/>
</dbReference>
<evidence type="ECO:0000259" key="1">
    <source>
        <dbReference type="Pfam" id="PF09992"/>
    </source>
</evidence>
<dbReference type="Proteomes" id="UP000199584">
    <property type="component" value="Unassembled WGS sequence"/>
</dbReference>
<dbReference type="STRING" id="39060.SAMN05660706_12227"/>
<dbReference type="OrthoDB" id="9816453at2"/>
<feature type="domain" description="Phosphodiester glycosidase" evidence="1">
    <location>
        <begin position="167"/>
        <end position="348"/>
    </location>
</feature>
<dbReference type="RefSeq" id="WP_092485023.1">
    <property type="nucleotide sequence ID" value="NZ_FOYM01000022.1"/>
</dbReference>
<gene>
    <name evidence="2" type="ORF">SAMN05660706_12227</name>
</gene>
<dbReference type="InterPro" id="IPR018711">
    <property type="entry name" value="NAGPA"/>
</dbReference>
<reference evidence="3" key="1">
    <citation type="submission" date="2016-10" db="EMBL/GenBank/DDBJ databases">
        <authorList>
            <person name="Varghese N."/>
            <person name="Submissions S."/>
        </authorList>
    </citation>
    <scope>NUCLEOTIDE SEQUENCE [LARGE SCALE GENOMIC DNA]</scope>
    <source>
        <strain evidence="3">DSM 3669</strain>
    </source>
</reference>
<keyword evidence="3" id="KW-1185">Reference proteome</keyword>
<accession>A0A1I6E057</accession>
<dbReference type="AlphaFoldDB" id="A0A1I6E057"/>
<proteinExistence type="predicted"/>
<protein>
    <submittedName>
        <fullName evidence="2">Exopolysaccharide biosynthesis protein</fullName>
    </submittedName>
</protein>
<evidence type="ECO:0000313" key="2">
    <source>
        <dbReference type="EMBL" id="SFR11007.1"/>
    </source>
</evidence>
<sequence length="349" mass="38664">MRIINFFFIALLVPFLGLLGGAYLALYENDGLLPVPFEKLEPVMTAFNNEALAMEKNIGFIRQTAAEQQRQFAEHERILKELAQKSGTQKKLSDAIYEQRILERLGPPIGQHRSERVEIKVFQLKELGYRGYIAKIKLFDPSAFKVVLGKGKLGESEITSAAVKRTGAILGINGGGFFRMMQDGKEYTLPIGNTVVNGKLVGGFKPSHKDLFFAGVDNEGELLGGIFYEKDALMQHRPVAGVSFVPALIKNRKPLPIPEKWQHKKEPRTIIGEYGNDDLILIVVDGRQSDWSSGVTLEHLQIKLIELGVIEAYNLDGGGSSAFVFNGEVLNRPSDGKERPVATNIVVMP</sequence>
<organism evidence="2 3">
    <name type="scientific">Desulfoscipio geothermicus DSM 3669</name>
    <dbReference type="NCBI Taxonomy" id="1121426"/>
    <lineage>
        <taxon>Bacteria</taxon>
        <taxon>Bacillati</taxon>
        <taxon>Bacillota</taxon>
        <taxon>Clostridia</taxon>
        <taxon>Eubacteriales</taxon>
        <taxon>Desulfallaceae</taxon>
        <taxon>Desulfoscipio</taxon>
    </lineage>
</organism>
<dbReference type="Pfam" id="PF09992">
    <property type="entry name" value="NAGPA"/>
    <property type="match status" value="1"/>
</dbReference>
<name>A0A1I6E057_9FIRM</name>